<keyword evidence="1" id="KW-0812">Transmembrane</keyword>
<feature type="transmembrane region" description="Helical" evidence="1">
    <location>
        <begin position="172"/>
        <end position="190"/>
    </location>
</feature>
<feature type="transmembrane region" description="Helical" evidence="1">
    <location>
        <begin position="15"/>
        <end position="34"/>
    </location>
</feature>
<organism evidence="2 3">
    <name type="scientific">Methanothermobacter marburgensis (strain ATCC BAA-927 / DSM 2133 / JCM 14651 / NBRC 100331 / OCM 82 / Marburg)</name>
    <name type="common">Methanobacterium thermoautotrophicum</name>
    <dbReference type="NCBI Taxonomy" id="79929"/>
    <lineage>
        <taxon>Archaea</taxon>
        <taxon>Methanobacteriati</taxon>
        <taxon>Methanobacteriota</taxon>
        <taxon>Methanomada group</taxon>
        <taxon>Methanobacteria</taxon>
        <taxon>Methanobacteriales</taxon>
        <taxon>Methanobacteriaceae</taxon>
        <taxon>Methanothermobacter</taxon>
    </lineage>
</organism>
<feature type="transmembrane region" description="Helical" evidence="1">
    <location>
        <begin position="202"/>
        <end position="222"/>
    </location>
</feature>
<evidence type="ECO:0000313" key="2">
    <source>
        <dbReference type="EMBL" id="ADL58365.1"/>
    </source>
</evidence>
<feature type="transmembrane region" description="Helical" evidence="1">
    <location>
        <begin position="148"/>
        <end position="166"/>
    </location>
</feature>
<keyword evidence="3" id="KW-1185">Reference proteome</keyword>
<feature type="transmembrane region" description="Helical" evidence="1">
    <location>
        <begin position="271"/>
        <end position="294"/>
    </location>
</feature>
<feature type="transmembrane region" description="Helical" evidence="1">
    <location>
        <begin position="470"/>
        <end position="489"/>
    </location>
</feature>
<dbReference type="STRING" id="79929.MTBMA_c07700"/>
<dbReference type="EMBL" id="CP001710">
    <property type="protein sequence ID" value="ADL58365.1"/>
    <property type="molecule type" value="Genomic_DNA"/>
</dbReference>
<evidence type="ECO:0000256" key="1">
    <source>
        <dbReference type="SAM" id="Phobius"/>
    </source>
</evidence>
<feature type="transmembrane region" description="Helical" evidence="1">
    <location>
        <begin position="371"/>
        <end position="388"/>
    </location>
</feature>
<feature type="transmembrane region" description="Helical" evidence="1">
    <location>
        <begin position="46"/>
        <end position="63"/>
    </location>
</feature>
<feature type="transmembrane region" description="Helical" evidence="1">
    <location>
        <begin position="303"/>
        <end position="319"/>
    </location>
</feature>
<name>D9PVW7_METTM</name>
<feature type="transmembrane region" description="Helical" evidence="1">
    <location>
        <begin position="107"/>
        <end position="127"/>
    </location>
</feature>
<sequence length="703" mass="81410">MINIFTMNDIDIKSFLRVVAGIQISMLALIYLDINGVHIPLLREFIGFLYLTYLPGVIILRILNLHELGNIKTVLYSFGLSIATLMFLGFFMNAFFPLFGILKPISLPYLLITISLFVLVSCLLSYIKDKDFSNPHFVNIQHIMSQKAIFLLCSVPFLAILGTYVMNFYNENLFSLIFIGSVIIILFLAISGKMPNELHPFAIFIVSISLLYHTTLISNYIWGWDVHYEYYLANLVIKDSFWNPKIAHTYNAMLSIVMLSPIYSEIMGINLIWVFKIIYPFLFSLVPVGLYLVFYKFLRESKIAFLSTFFFVSIFTFYMELPYLCRQQIAELFFVLIMLLMIDDTLKKRKRTILFIIFAFSLALSHYSLSYLFIIFSSCVFFVSFLLNKFSNKKFELKTITSSFILLFLVFSLTWYMYISSSYTFDIIIQIGNHIINSIFTDFLNPEKVEGLRLALSEGRPTLLSIVHRALNYANQFFIILGFATVILYKKLKVDEEYILFSGLSLLLLIVGISVPFFASSISMSRLYHITLFFLAPFCIVGGYVLIRKFLTNKKSTIKVLAVYFAIFFLFQSGFTYELFEGQSHSIALDSSKDYPVYNQREISGAKWLAKLNENKMIIVDDYRYPLLTGIEEKEKIGNFPLKTSEIPQDSYLYFGAFNIKKGEILVGEYMSQRFVKERYLRLAETIVNRDKIYDNGGASIYY</sequence>
<dbReference type="Proteomes" id="UP000000345">
    <property type="component" value="Chromosome"/>
</dbReference>
<dbReference type="AlphaFoldDB" id="D9PVW7"/>
<evidence type="ECO:0000313" key="3">
    <source>
        <dbReference type="Proteomes" id="UP000000345"/>
    </source>
</evidence>
<evidence type="ECO:0008006" key="4">
    <source>
        <dbReference type="Google" id="ProtNLM"/>
    </source>
</evidence>
<proteinExistence type="predicted"/>
<keyword evidence="1" id="KW-1133">Transmembrane helix</keyword>
<keyword evidence="1" id="KW-0472">Membrane</keyword>
<dbReference type="KEGG" id="mmg:MTBMA_c07700"/>
<reference key="1">
    <citation type="submission" date="2009-08" db="EMBL/GenBank/DDBJ databases">
        <title>The genome sequence of Methanothermobacter marburgensis.</title>
        <authorList>
            <person name="Kaster A."/>
            <person name="Seedorf H."/>
            <person name="Goenrich M."/>
            <person name="Wiezer A."/>
            <person name="Liesegang H."/>
            <person name="Thauer R."/>
            <person name="Gottschalk G."/>
        </authorList>
    </citation>
    <scope>NUCLEOTIDE SEQUENCE</scope>
    <source>
        <strain>Marburg</strain>
    </source>
</reference>
<protein>
    <recommendedName>
        <fullName evidence="4">DUF2206 domain-containing protein</fullName>
    </recommendedName>
</protein>
<dbReference type="InterPro" id="IPR018701">
    <property type="entry name" value="DUF2206_membrane"/>
</dbReference>
<feature type="transmembrane region" description="Helical" evidence="1">
    <location>
        <begin position="498"/>
        <end position="521"/>
    </location>
</feature>
<dbReference type="GeneID" id="9704478"/>
<feature type="transmembrane region" description="Helical" evidence="1">
    <location>
        <begin position="527"/>
        <end position="546"/>
    </location>
</feature>
<dbReference type="HOGENOM" id="CLU_023226_0_0_2"/>
<feature type="transmembrane region" description="Helical" evidence="1">
    <location>
        <begin position="400"/>
        <end position="418"/>
    </location>
</feature>
<feature type="transmembrane region" description="Helical" evidence="1">
    <location>
        <begin position="558"/>
        <end position="577"/>
    </location>
</feature>
<gene>
    <name evidence="2" type="ordered locus">MTBMA_c07700</name>
</gene>
<dbReference type="Pfam" id="PF09971">
    <property type="entry name" value="DUF2206"/>
    <property type="match status" value="1"/>
</dbReference>
<reference evidence="2 3" key="2">
    <citation type="journal article" date="2010" name="J. Bacteriol.">
        <title>Complete genome sequence of Methanothermobacter marburgensis, a methanoarchaeon model organism.</title>
        <authorList>
            <person name="Liesegang H."/>
            <person name="Kaster A.K."/>
            <person name="Wiezer A."/>
            <person name="Goenrich M."/>
            <person name="Wollherr A."/>
            <person name="Seedorf H."/>
            <person name="Gottschalk G."/>
            <person name="Thauer R.K."/>
        </authorList>
    </citation>
    <scope>NUCLEOTIDE SEQUENCE [LARGE SCALE GENOMIC DNA]</scope>
    <source>
        <strain evidence="3">ATCC BAA-927 / DSM 2133 / JCM 14651 / NBRC 100331 / OCM 82 / Marburg</strain>
    </source>
</reference>
<dbReference type="OrthoDB" id="292292at2157"/>
<dbReference type="PaxDb" id="79929-MTBMA_c07700"/>
<feature type="transmembrane region" description="Helical" evidence="1">
    <location>
        <begin position="75"/>
        <end position="101"/>
    </location>
</feature>
<dbReference type="PATRIC" id="fig|79929.8.peg.753"/>
<accession>D9PVW7</accession>
<dbReference type="RefSeq" id="WP_013295589.1">
    <property type="nucleotide sequence ID" value="NC_014408.1"/>
</dbReference>
<dbReference type="GeneID" id="77399548"/>